<comment type="subunit">
    <text evidence="5 6">The basal body constitutes a major portion of the flagellar organelle and consists of four rings (L,P,S, and M) mounted on a central rod. The rod consists of about 26 subunits of FlgG in the distal portion, and FlgB, FlgC and FlgF are thought to build up the proximal portion of the rod with about 6 subunits each.</text>
</comment>
<keyword evidence="9" id="KW-0969">Cilium</keyword>
<comment type="subcellular location">
    <subcellularLocation>
        <location evidence="1 6">Bacterial flagellum basal body</location>
    </subcellularLocation>
</comment>
<evidence type="ECO:0000256" key="1">
    <source>
        <dbReference type="ARBA" id="ARBA00004117"/>
    </source>
</evidence>
<dbReference type="PANTHER" id="PTHR30435">
    <property type="entry name" value="FLAGELLAR PROTEIN"/>
    <property type="match status" value="1"/>
</dbReference>
<sequence>MKANGIFSAIKWTMSGLNSQVRKMDVIAENIANAERAPDKNGKLYHRKMIVEEKGTRIRRPEFLNQLSLKMRKNSKNHLPSMIETDGPIKAKPGQPLKAKIVEVKGEKLVYNPGHPRADENGYVRMPNVNVVEEMVDLISSSRAYEANATVLDAAKKMAKNALNI</sequence>
<proteinExistence type="inferred from homology"/>
<evidence type="ECO:0000256" key="2">
    <source>
        <dbReference type="ARBA" id="ARBA00009677"/>
    </source>
</evidence>
<evidence type="ECO:0000259" key="8">
    <source>
        <dbReference type="Pfam" id="PF06429"/>
    </source>
</evidence>
<dbReference type="GO" id="GO:0030694">
    <property type="term" value="C:bacterial-type flagellum basal body, rod"/>
    <property type="evidence" value="ECO:0007669"/>
    <property type="project" value="UniProtKB-UniRule"/>
</dbReference>
<evidence type="ECO:0000256" key="5">
    <source>
        <dbReference type="ARBA" id="ARBA00025933"/>
    </source>
</evidence>
<reference evidence="9" key="1">
    <citation type="journal article" date="2020" name="mSystems">
        <title>Genome- and Community-Level Interaction Insights into Carbon Utilization and Element Cycling Functions of Hydrothermarchaeota in Hydrothermal Sediment.</title>
        <authorList>
            <person name="Zhou Z."/>
            <person name="Liu Y."/>
            <person name="Xu W."/>
            <person name="Pan J."/>
            <person name="Luo Z.H."/>
            <person name="Li M."/>
        </authorList>
    </citation>
    <scope>NUCLEOTIDE SEQUENCE [LARGE SCALE GENOMIC DNA]</scope>
    <source>
        <strain evidence="9">HyVt-76</strain>
    </source>
</reference>
<dbReference type="InterPro" id="IPR006299">
    <property type="entry name" value="FlgC"/>
</dbReference>
<evidence type="ECO:0000256" key="4">
    <source>
        <dbReference type="ARBA" id="ARBA00023143"/>
    </source>
</evidence>
<feature type="domain" description="Flagellar basal-body/hook protein C-terminal" evidence="8">
    <location>
        <begin position="121"/>
        <end position="165"/>
    </location>
</feature>
<keyword evidence="9" id="KW-0966">Cell projection</keyword>
<name>A0A7V5LJU0_CALAY</name>
<comment type="similarity">
    <text evidence="2">Belongs to the flagella basal body rod proteins family.</text>
</comment>
<organism evidence="9">
    <name type="scientific">Caldithrix abyssi</name>
    <dbReference type="NCBI Taxonomy" id="187145"/>
    <lineage>
        <taxon>Bacteria</taxon>
        <taxon>Pseudomonadati</taxon>
        <taxon>Calditrichota</taxon>
        <taxon>Calditrichia</taxon>
        <taxon>Calditrichales</taxon>
        <taxon>Calditrichaceae</taxon>
        <taxon>Caldithrix</taxon>
    </lineage>
</organism>
<dbReference type="Proteomes" id="UP000886111">
    <property type="component" value="Unassembled WGS sequence"/>
</dbReference>
<dbReference type="InterPro" id="IPR001444">
    <property type="entry name" value="Flag_bb_rod_N"/>
</dbReference>
<keyword evidence="9" id="KW-0282">Flagellum</keyword>
<feature type="domain" description="Flagellar basal body rod protein N-terminal" evidence="7">
    <location>
        <begin position="14"/>
        <end position="34"/>
    </location>
</feature>
<dbReference type="NCBIfam" id="TIGR01395">
    <property type="entry name" value="FlgC"/>
    <property type="match status" value="1"/>
</dbReference>
<comment type="caution">
    <text evidence="9">The sequence shown here is derived from an EMBL/GenBank/DDBJ whole genome shotgun (WGS) entry which is preliminary data.</text>
</comment>
<evidence type="ECO:0000256" key="6">
    <source>
        <dbReference type="RuleBase" id="RU362062"/>
    </source>
</evidence>
<evidence type="ECO:0000259" key="7">
    <source>
        <dbReference type="Pfam" id="PF00460"/>
    </source>
</evidence>
<dbReference type="EMBL" id="DRTD01000341">
    <property type="protein sequence ID" value="HHE55033.1"/>
    <property type="molecule type" value="Genomic_DNA"/>
</dbReference>
<dbReference type="Pfam" id="PF00460">
    <property type="entry name" value="Flg_bb_rod"/>
    <property type="match status" value="1"/>
</dbReference>
<accession>A0A7V5LJU0</accession>
<evidence type="ECO:0000256" key="3">
    <source>
        <dbReference type="ARBA" id="ARBA00017941"/>
    </source>
</evidence>
<dbReference type="Pfam" id="PF06429">
    <property type="entry name" value="Flg_bbr_C"/>
    <property type="match status" value="1"/>
</dbReference>
<dbReference type="PANTHER" id="PTHR30435:SF2">
    <property type="entry name" value="FLAGELLAR BASAL-BODY ROD PROTEIN FLGC"/>
    <property type="match status" value="1"/>
</dbReference>
<dbReference type="GO" id="GO:0071978">
    <property type="term" value="P:bacterial-type flagellum-dependent swarming motility"/>
    <property type="evidence" value="ECO:0007669"/>
    <property type="project" value="TreeGrafter"/>
</dbReference>
<gene>
    <name evidence="9" type="primary">flgC</name>
    <name evidence="9" type="ORF">ENL21_04575</name>
</gene>
<evidence type="ECO:0000313" key="9">
    <source>
        <dbReference type="EMBL" id="HHE55033.1"/>
    </source>
</evidence>
<dbReference type="AlphaFoldDB" id="A0A7V5LJU0"/>
<dbReference type="InterPro" id="IPR010930">
    <property type="entry name" value="Flg_bb/hook_C_dom"/>
</dbReference>
<protein>
    <recommendedName>
        <fullName evidence="3 6">Flagellar basal-body rod protein FlgC</fullName>
    </recommendedName>
</protein>
<keyword evidence="4 6" id="KW-0975">Bacterial flagellum</keyword>